<dbReference type="GO" id="GO:0016651">
    <property type="term" value="F:oxidoreductase activity, acting on NAD(P)H"/>
    <property type="evidence" value="ECO:0007669"/>
    <property type="project" value="InterPro"/>
</dbReference>
<dbReference type="GO" id="GO:0005576">
    <property type="term" value="C:extracellular region"/>
    <property type="evidence" value="ECO:0007669"/>
    <property type="project" value="TreeGrafter"/>
</dbReference>
<reference evidence="1" key="1">
    <citation type="journal article" date="2023" name="Science">
        <title>Genome structures resolve the early diversification of teleost fishes.</title>
        <authorList>
            <person name="Parey E."/>
            <person name="Louis A."/>
            <person name="Montfort J."/>
            <person name="Bouchez O."/>
            <person name="Roques C."/>
            <person name="Iampietro C."/>
            <person name="Lluch J."/>
            <person name="Castinel A."/>
            <person name="Donnadieu C."/>
            <person name="Desvignes T."/>
            <person name="Floi Bucao C."/>
            <person name="Jouanno E."/>
            <person name="Wen M."/>
            <person name="Mejri S."/>
            <person name="Dirks R."/>
            <person name="Jansen H."/>
            <person name="Henkel C."/>
            <person name="Chen W.J."/>
            <person name="Zahm M."/>
            <person name="Cabau C."/>
            <person name="Klopp C."/>
            <person name="Thompson A.W."/>
            <person name="Robinson-Rechavi M."/>
            <person name="Braasch I."/>
            <person name="Lecointre G."/>
            <person name="Bobe J."/>
            <person name="Postlethwait J.H."/>
            <person name="Berthelot C."/>
            <person name="Roest Crollius H."/>
            <person name="Guiguen Y."/>
        </authorList>
    </citation>
    <scope>NUCLEOTIDE SEQUENCE</scope>
    <source>
        <strain evidence="1">WJC10195</strain>
    </source>
</reference>
<proteinExistence type="predicted"/>
<dbReference type="Gene3D" id="3.90.660.10">
    <property type="match status" value="1"/>
</dbReference>
<gene>
    <name evidence="1" type="ORF">SKAU_G00149770</name>
</gene>
<dbReference type="EMBL" id="JAINUF010000004">
    <property type="protein sequence ID" value="KAJ8366146.1"/>
    <property type="molecule type" value="Genomic_DNA"/>
</dbReference>
<dbReference type="PANTHER" id="PTHR23357">
    <property type="entry name" value="RENALASE"/>
    <property type="match status" value="1"/>
</dbReference>
<protein>
    <recommendedName>
        <fullName evidence="3">Renalase</fullName>
    </recommendedName>
</protein>
<dbReference type="PANTHER" id="PTHR23357:SF1">
    <property type="entry name" value="RENALASE"/>
    <property type="match status" value="1"/>
</dbReference>
<evidence type="ECO:0008006" key="3">
    <source>
        <dbReference type="Google" id="ProtNLM"/>
    </source>
</evidence>
<evidence type="ECO:0000313" key="1">
    <source>
        <dbReference type="EMBL" id="KAJ8366146.1"/>
    </source>
</evidence>
<organism evidence="1 2">
    <name type="scientific">Synaphobranchus kaupii</name>
    <name type="common">Kaup's arrowtooth eel</name>
    <dbReference type="NCBI Taxonomy" id="118154"/>
    <lineage>
        <taxon>Eukaryota</taxon>
        <taxon>Metazoa</taxon>
        <taxon>Chordata</taxon>
        <taxon>Craniata</taxon>
        <taxon>Vertebrata</taxon>
        <taxon>Euteleostomi</taxon>
        <taxon>Actinopterygii</taxon>
        <taxon>Neopterygii</taxon>
        <taxon>Teleostei</taxon>
        <taxon>Anguilliformes</taxon>
        <taxon>Synaphobranchidae</taxon>
        <taxon>Synaphobranchus</taxon>
    </lineage>
</organism>
<sequence length="173" mass="19272">MLLYTALIDESRRQKLEAASYSSRYALALFYKAGSRIDVPWAAKYIADNPCVRFISIDDKKRNLDSTDCGPSVVVHTSVPFGVRHLEETKEEVEPLILEELQKVLPGLPQPISIRFHKWRYSQVMTAVAGCPGQMTLRSKPLLVCGGDGFTHSNFDGCVESALKVLEVLKSSL</sequence>
<name>A0A9Q1FTT8_SYNKA</name>
<dbReference type="Proteomes" id="UP001152622">
    <property type="component" value="Chromosome 4"/>
</dbReference>
<dbReference type="OrthoDB" id="2161133at2759"/>
<dbReference type="InterPro" id="IPR040174">
    <property type="entry name" value="RNLS"/>
</dbReference>
<comment type="caution">
    <text evidence="1">The sequence shown here is derived from an EMBL/GenBank/DDBJ whole genome shotgun (WGS) entry which is preliminary data.</text>
</comment>
<dbReference type="AlphaFoldDB" id="A0A9Q1FTT8"/>
<evidence type="ECO:0000313" key="2">
    <source>
        <dbReference type="Proteomes" id="UP001152622"/>
    </source>
</evidence>
<keyword evidence="2" id="KW-1185">Reference proteome</keyword>
<accession>A0A9Q1FTT8</accession>